<proteinExistence type="predicted"/>
<keyword evidence="1" id="KW-0812">Transmembrane</keyword>
<reference evidence="2" key="2">
    <citation type="journal article" date="2023" name="Science">
        <title>Genomic signatures of disease resistance in endangered staghorn corals.</title>
        <authorList>
            <person name="Vollmer S.V."/>
            <person name="Selwyn J.D."/>
            <person name="Despard B.A."/>
            <person name="Roesel C.L."/>
        </authorList>
    </citation>
    <scope>NUCLEOTIDE SEQUENCE</scope>
    <source>
        <strain evidence="2">K2</strain>
    </source>
</reference>
<feature type="transmembrane region" description="Helical" evidence="1">
    <location>
        <begin position="326"/>
        <end position="347"/>
    </location>
</feature>
<keyword evidence="1" id="KW-1133">Transmembrane helix</keyword>
<dbReference type="AlphaFoldDB" id="A0AAD9PS72"/>
<name>A0AAD9PS72_ACRCE</name>
<evidence type="ECO:0000256" key="1">
    <source>
        <dbReference type="SAM" id="Phobius"/>
    </source>
</evidence>
<comment type="caution">
    <text evidence="2">The sequence shown here is derived from an EMBL/GenBank/DDBJ whole genome shotgun (WGS) entry which is preliminary data.</text>
</comment>
<dbReference type="InterPro" id="IPR052728">
    <property type="entry name" value="O2_lipid_transport_reg"/>
</dbReference>
<dbReference type="PANTHER" id="PTHR11161">
    <property type="entry name" value="O-ACYLTRANSFERASE"/>
    <property type="match status" value="1"/>
</dbReference>
<reference evidence="2" key="1">
    <citation type="journal article" date="2023" name="G3 (Bethesda)">
        <title>Whole genome assembly and annotation of the endangered Caribbean coral Acropora cervicornis.</title>
        <authorList>
            <person name="Selwyn J.D."/>
            <person name="Vollmer S.V."/>
        </authorList>
    </citation>
    <scope>NUCLEOTIDE SEQUENCE</scope>
    <source>
        <strain evidence="2">K2</strain>
    </source>
</reference>
<sequence length="413" mass="46898">MWLGSYVVCQNISDAQYCLASKLDLEVTAKKSAPLTWGLCAPLACNATEIRQFITTISKENIHAESYPPPQEKTALLGAEANGESTPLLRSNVSASHSVSAPNIRFTQPNRKLEGFLVQFLLCFSITRNTSKVMDCTVPPGAITSVNGVRVLSMWFTFDTVSSAFFSVDSFFVLRLTPSYMFTILFYSNLYAFLGEGPMWFRNQNSTLCEKYWWTNLLLTPSYMFTILFYSNLYAFLGEGPMWFRNQNSTLCEKYWWTNLLYINNFYPTSLDDECLDWSWYLANDMQFYIISPLILFLWKGLLVSVGGLLGISFIVTAVNRIPRQIVCLVGWFVATALGVTVVYGIYTTTKEGGKPFNKAENIAYGTFSRSREQVLIRVLLDSTEPFNLQRIFTTPFGSGNLLWLIPTHNRIH</sequence>
<feature type="transmembrane region" description="Helical" evidence="1">
    <location>
        <begin position="180"/>
        <end position="201"/>
    </location>
</feature>
<evidence type="ECO:0000313" key="3">
    <source>
        <dbReference type="Proteomes" id="UP001249851"/>
    </source>
</evidence>
<dbReference type="EMBL" id="JARQWQ010000157">
    <property type="protein sequence ID" value="KAK2548052.1"/>
    <property type="molecule type" value="Genomic_DNA"/>
</dbReference>
<dbReference type="Proteomes" id="UP001249851">
    <property type="component" value="Unassembled WGS sequence"/>
</dbReference>
<protein>
    <submittedName>
        <fullName evidence="2">Nose resistant to fluoxetine protein 6</fullName>
    </submittedName>
</protein>
<keyword evidence="1" id="KW-0472">Membrane</keyword>
<evidence type="ECO:0000313" key="2">
    <source>
        <dbReference type="EMBL" id="KAK2548052.1"/>
    </source>
</evidence>
<keyword evidence="3" id="KW-1185">Reference proteome</keyword>
<gene>
    <name evidence="2" type="ORF">P5673_031817</name>
</gene>
<feature type="transmembrane region" description="Helical" evidence="1">
    <location>
        <begin position="288"/>
        <end position="319"/>
    </location>
</feature>
<feature type="transmembrane region" description="Helical" evidence="1">
    <location>
        <begin position="213"/>
        <end position="237"/>
    </location>
</feature>
<organism evidence="2 3">
    <name type="scientific">Acropora cervicornis</name>
    <name type="common">Staghorn coral</name>
    <dbReference type="NCBI Taxonomy" id="6130"/>
    <lineage>
        <taxon>Eukaryota</taxon>
        <taxon>Metazoa</taxon>
        <taxon>Cnidaria</taxon>
        <taxon>Anthozoa</taxon>
        <taxon>Hexacorallia</taxon>
        <taxon>Scleractinia</taxon>
        <taxon>Astrocoeniina</taxon>
        <taxon>Acroporidae</taxon>
        <taxon>Acropora</taxon>
    </lineage>
</organism>
<accession>A0AAD9PS72</accession>
<dbReference type="PANTHER" id="PTHR11161:SF0">
    <property type="entry name" value="O-ACYLTRANSFERASE LIKE PROTEIN"/>
    <property type="match status" value="1"/>
</dbReference>